<dbReference type="FunFam" id="1.20.1250.20:FF:000373">
    <property type="entry name" value="Vacuolar basic amino acid transporter"/>
    <property type="match status" value="1"/>
</dbReference>
<name>A0AAE9WBB8_9SCHI</name>
<feature type="transmembrane region" description="Helical" evidence="9">
    <location>
        <begin position="543"/>
        <end position="562"/>
    </location>
</feature>
<feature type="transmembrane region" description="Helical" evidence="9">
    <location>
        <begin position="439"/>
        <end position="457"/>
    </location>
</feature>
<dbReference type="KEGG" id="som:SOMG_03104"/>
<feature type="transmembrane region" description="Helical" evidence="9">
    <location>
        <begin position="153"/>
        <end position="179"/>
    </location>
</feature>
<evidence type="ECO:0000256" key="9">
    <source>
        <dbReference type="SAM" id="Phobius"/>
    </source>
</evidence>
<evidence type="ECO:0000256" key="5">
    <source>
        <dbReference type="ARBA" id="ARBA00022692"/>
    </source>
</evidence>
<dbReference type="PRINTS" id="PR01036">
    <property type="entry name" value="TCRTETB"/>
</dbReference>
<gene>
    <name evidence="11" type="ORF">SOMG_03104</name>
</gene>
<evidence type="ECO:0000256" key="4">
    <source>
        <dbReference type="ARBA" id="ARBA00022475"/>
    </source>
</evidence>
<comment type="similarity">
    <text evidence="2">Belongs to the major facilitator superfamily. TCR/Tet family.</text>
</comment>
<keyword evidence="7 9" id="KW-0472">Membrane</keyword>
<dbReference type="Gene3D" id="1.20.1720.10">
    <property type="entry name" value="Multidrug resistance protein D"/>
    <property type="match status" value="1"/>
</dbReference>
<feature type="transmembrane region" description="Helical" evidence="9">
    <location>
        <begin position="122"/>
        <end position="141"/>
    </location>
</feature>
<dbReference type="GO" id="GO:0005886">
    <property type="term" value="C:plasma membrane"/>
    <property type="evidence" value="ECO:0007669"/>
    <property type="project" value="UniProtKB-SubCell"/>
</dbReference>
<evidence type="ECO:0000313" key="12">
    <source>
        <dbReference type="Proteomes" id="UP001212411"/>
    </source>
</evidence>
<organism evidence="11 12">
    <name type="scientific">Schizosaccharomyces osmophilus</name>
    <dbReference type="NCBI Taxonomy" id="2545709"/>
    <lineage>
        <taxon>Eukaryota</taxon>
        <taxon>Fungi</taxon>
        <taxon>Dikarya</taxon>
        <taxon>Ascomycota</taxon>
        <taxon>Taphrinomycotina</taxon>
        <taxon>Schizosaccharomycetes</taxon>
        <taxon>Schizosaccharomycetales</taxon>
        <taxon>Schizosaccharomycetaceae</taxon>
        <taxon>Schizosaccharomyces</taxon>
    </lineage>
</organism>
<feature type="transmembrane region" description="Helical" evidence="9">
    <location>
        <begin position="185"/>
        <end position="203"/>
    </location>
</feature>
<keyword evidence="5 9" id="KW-0812">Transmembrane</keyword>
<dbReference type="InterPro" id="IPR011701">
    <property type="entry name" value="MFS"/>
</dbReference>
<evidence type="ECO:0000256" key="3">
    <source>
        <dbReference type="ARBA" id="ARBA00022448"/>
    </source>
</evidence>
<dbReference type="CDD" id="cd17502">
    <property type="entry name" value="MFS_Azr1_MDR_like"/>
    <property type="match status" value="1"/>
</dbReference>
<evidence type="ECO:0000259" key="10">
    <source>
        <dbReference type="PROSITE" id="PS50850"/>
    </source>
</evidence>
<dbReference type="GeneID" id="80876584"/>
<dbReference type="InterPro" id="IPR005829">
    <property type="entry name" value="Sugar_transporter_CS"/>
</dbReference>
<evidence type="ECO:0000256" key="2">
    <source>
        <dbReference type="ARBA" id="ARBA00007520"/>
    </source>
</evidence>
<evidence type="ECO:0000256" key="1">
    <source>
        <dbReference type="ARBA" id="ARBA00004651"/>
    </source>
</evidence>
<feature type="transmembrane region" description="Helical" evidence="9">
    <location>
        <begin position="241"/>
        <end position="265"/>
    </location>
</feature>
<evidence type="ECO:0000313" key="11">
    <source>
        <dbReference type="EMBL" id="WBW73192.1"/>
    </source>
</evidence>
<dbReference type="InterPro" id="IPR036259">
    <property type="entry name" value="MFS_trans_sf"/>
</dbReference>
<dbReference type="EMBL" id="CP115612">
    <property type="protein sequence ID" value="WBW73192.1"/>
    <property type="molecule type" value="Genomic_DNA"/>
</dbReference>
<feature type="transmembrane region" description="Helical" evidence="9">
    <location>
        <begin position="210"/>
        <end position="229"/>
    </location>
</feature>
<dbReference type="Gene3D" id="1.20.1250.20">
    <property type="entry name" value="MFS general substrate transporter like domains"/>
    <property type="match status" value="1"/>
</dbReference>
<dbReference type="PROSITE" id="PS00216">
    <property type="entry name" value="SUGAR_TRANSPORT_1"/>
    <property type="match status" value="1"/>
</dbReference>
<sequence>MSPSSLSPEIHPSQSRLYSSSRDSSYPSSSFWNQSNSKMDDVGSLKPISLNDHQGLKSRVTIQSHNESEEPEDPDFTLVLPSNRLYIVIPGLMLCIFLAALDQTIITTAIPTIEKSFDDSSSYSWIGTAYSLAETAVLPLAGIMSEVVGRKAVLYSSTVIFLLGSALCGAAKSMIWLILCRAVQGIGGGGIMSLVTIVIADITPLQTRSYYTGCFGATWGIASVMGPLMGGAISQKTTWRWIFFINLPTGGIALTTLIFFLNLIPKPRTSFSQFMKTFDFLGIITITVGVVLFLLGLSLGSTAGVWTHANILCYLIIGILCLVVFAVNETYTKRVKIMPPAAFKTLSLTSIMVTSFLHYYIMSTITYYIPVYLQDVKGDGPLMSGVHTLSFAVVSSVTSAISGFSIGKLRNYTYFMIGGWIILLAGAGSMIAIYHETDISRVMGFIALTAIGVGNLFQPNLIALQASVPPATMATSCSAFMLLRNMGSSIGIAIGAVIYDQRLSTLLQGMSYDKNISFSQIQEITDASERNRILDALANAIRMIWIVNVPFAALGAILSFFTKQNKLSQSVMAYDENKEGINQDRQEMEKP</sequence>
<dbReference type="FunFam" id="1.20.1720.10:FF:000004">
    <property type="entry name" value="EmrB/QacA family drug resistance transporter"/>
    <property type="match status" value="1"/>
</dbReference>
<keyword evidence="4" id="KW-1003">Cell membrane</keyword>
<evidence type="ECO:0000256" key="8">
    <source>
        <dbReference type="SAM" id="MobiDB-lite"/>
    </source>
</evidence>
<keyword evidence="6 9" id="KW-1133">Transmembrane helix</keyword>
<reference evidence="11 12" key="1">
    <citation type="journal article" date="2023" name="G3 (Bethesda)">
        <title>A high-quality reference genome for the fission yeast Schizosaccharomyces osmophilus.</title>
        <authorList>
            <person name="Jia G.S."/>
            <person name="Zhang W.C."/>
            <person name="Liang Y."/>
            <person name="Liu X.H."/>
            <person name="Rhind N."/>
            <person name="Pidoux A."/>
            <person name="Brysch-Herzberg M."/>
            <person name="Du L.L."/>
        </authorList>
    </citation>
    <scope>NUCLEOTIDE SEQUENCE [LARGE SCALE GENOMIC DNA]</scope>
    <source>
        <strain evidence="11 12">CBS 15793</strain>
    </source>
</reference>
<dbReference type="SUPFAM" id="SSF103473">
    <property type="entry name" value="MFS general substrate transporter"/>
    <property type="match status" value="1"/>
</dbReference>
<feature type="region of interest" description="Disordered" evidence="8">
    <location>
        <begin position="1"/>
        <end position="36"/>
    </location>
</feature>
<keyword evidence="12" id="KW-1185">Reference proteome</keyword>
<dbReference type="Pfam" id="PF07690">
    <property type="entry name" value="MFS_1"/>
    <property type="match status" value="1"/>
</dbReference>
<dbReference type="AlphaFoldDB" id="A0AAE9WBB8"/>
<feature type="transmembrane region" description="Helical" evidence="9">
    <location>
        <begin position="414"/>
        <end position="433"/>
    </location>
</feature>
<comment type="subcellular location">
    <subcellularLocation>
        <location evidence="1">Cell membrane</location>
        <topology evidence="1">Multi-pass membrane protein</topology>
    </subcellularLocation>
</comment>
<keyword evidence="3" id="KW-0813">Transport</keyword>
<dbReference type="GO" id="GO:0022857">
    <property type="term" value="F:transmembrane transporter activity"/>
    <property type="evidence" value="ECO:0007669"/>
    <property type="project" value="InterPro"/>
</dbReference>
<feature type="transmembrane region" description="Helical" evidence="9">
    <location>
        <begin position="85"/>
        <end position="110"/>
    </location>
</feature>
<feature type="transmembrane region" description="Helical" evidence="9">
    <location>
        <begin position="478"/>
        <end position="499"/>
    </location>
</feature>
<dbReference type="InterPro" id="IPR020846">
    <property type="entry name" value="MFS_dom"/>
</dbReference>
<feature type="compositionally biased region" description="Low complexity" evidence="8">
    <location>
        <begin position="12"/>
        <end position="30"/>
    </location>
</feature>
<feature type="transmembrane region" description="Helical" evidence="9">
    <location>
        <begin position="348"/>
        <end position="369"/>
    </location>
</feature>
<evidence type="ECO:0000256" key="6">
    <source>
        <dbReference type="ARBA" id="ARBA00022989"/>
    </source>
</evidence>
<dbReference type="Proteomes" id="UP001212411">
    <property type="component" value="Chromosome 2"/>
</dbReference>
<dbReference type="PANTHER" id="PTHR23501:SF102">
    <property type="entry name" value="DRUG TRANSPORTER, PUTATIVE (AFU_ORTHOLOGUE AFUA_3G08530)-RELATED"/>
    <property type="match status" value="1"/>
</dbReference>
<evidence type="ECO:0000256" key="7">
    <source>
        <dbReference type="ARBA" id="ARBA00023136"/>
    </source>
</evidence>
<feature type="transmembrane region" description="Helical" evidence="9">
    <location>
        <begin position="389"/>
        <end position="407"/>
    </location>
</feature>
<feature type="domain" description="Major facilitator superfamily (MFS) profile" evidence="10">
    <location>
        <begin position="88"/>
        <end position="567"/>
    </location>
</feature>
<feature type="transmembrane region" description="Helical" evidence="9">
    <location>
        <begin position="305"/>
        <end position="327"/>
    </location>
</feature>
<dbReference type="PANTHER" id="PTHR23501">
    <property type="entry name" value="MAJOR FACILITATOR SUPERFAMILY"/>
    <property type="match status" value="1"/>
</dbReference>
<dbReference type="PROSITE" id="PS50850">
    <property type="entry name" value="MFS"/>
    <property type="match status" value="1"/>
</dbReference>
<protein>
    <submittedName>
        <fullName evidence="11">Transmembrane transporter</fullName>
    </submittedName>
</protein>
<proteinExistence type="inferred from homology"/>
<feature type="transmembrane region" description="Helical" evidence="9">
    <location>
        <begin position="277"/>
        <end position="299"/>
    </location>
</feature>
<dbReference type="RefSeq" id="XP_056037435.1">
    <property type="nucleotide sequence ID" value="XM_056181895.1"/>
</dbReference>
<accession>A0AAE9WBB8</accession>